<dbReference type="GeneID" id="63699170"/>
<dbReference type="STRING" id="1388766.A0A017SK85"/>
<organism evidence="2 3">
    <name type="scientific">Aspergillus ruber (strain CBS 135680)</name>
    <dbReference type="NCBI Taxonomy" id="1388766"/>
    <lineage>
        <taxon>Eukaryota</taxon>
        <taxon>Fungi</taxon>
        <taxon>Dikarya</taxon>
        <taxon>Ascomycota</taxon>
        <taxon>Pezizomycotina</taxon>
        <taxon>Eurotiomycetes</taxon>
        <taxon>Eurotiomycetidae</taxon>
        <taxon>Eurotiales</taxon>
        <taxon>Aspergillaceae</taxon>
        <taxon>Aspergillus</taxon>
        <taxon>Aspergillus subgen. Aspergillus</taxon>
    </lineage>
</organism>
<accession>A0A017SK85</accession>
<evidence type="ECO:0000313" key="3">
    <source>
        <dbReference type="Proteomes" id="UP000019804"/>
    </source>
</evidence>
<feature type="non-terminal residue" evidence="2">
    <location>
        <position position="102"/>
    </location>
</feature>
<keyword evidence="3" id="KW-1185">Reference proteome</keyword>
<feature type="compositionally biased region" description="Polar residues" evidence="1">
    <location>
        <begin position="42"/>
        <end position="52"/>
    </location>
</feature>
<dbReference type="RefSeq" id="XP_040640418.1">
    <property type="nucleotide sequence ID" value="XM_040784046.1"/>
</dbReference>
<protein>
    <submittedName>
        <fullName evidence="2">Uncharacterized protein</fullName>
    </submittedName>
</protein>
<reference evidence="3" key="1">
    <citation type="journal article" date="2014" name="Nat. Commun.">
        <title>Genomic adaptations of the halophilic Dead Sea filamentous fungus Eurotium rubrum.</title>
        <authorList>
            <person name="Kis-Papo T."/>
            <person name="Weig A.R."/>
            <person name="Riley R."/>
            <person name="Persoh D."/>
            <person name="Salamov A."/>
            <person name="Sun H."/>
            <person name="Lipzen A."/>
            <person name="Wasser S.P."/>
            <person name="Rambold G."/>
            <person name="Grigoriev I.V."/>
            <person name="Nevo E."/>
        </authorList>
    </citation>
    <scope>NUCLEOTIDE SEQUENCE [LARGE SCALE GENOMIC DNA]</scope>
    <source>
        <strain evidence="3">CBS 135680</strain>
    </source>
</reference>
<name>A0A017SK85_ASPRC</name>
<evidence type="ECO:0000313" key="2">
    <source>
        <dbReference type="EMBL" id="EYE96730.1"/>
    </source>
</evidence>
<dbReference type="Proteomes" id="UP000019804">
    <property type="component" value="Unassembled WGS sequence"/>
</dbReference>
<dbReference type="HOGENOM" id="CLU_2284014_0_0_1"/>
<dbReference type="AlphaFoldDB" id="A0A017SK85"/>
<evidence type="ECO:0000256" key="1">
    <source>
        <dbReference type="SAM" id="MobiDB-lite"/>
    </source>
</evidence>
<dbReference type="EMBL" id="KK088417">
    <property type="protein sequence ID" value="EYE96730.1"/>
    <property type="molecule type" value="Genomic_DNA"/>
</dbReference>
<sequence length="102" mass="11637">MNGLHQPVDDVKQQLAEVRAERNVYANQIVRTTMQFSSISDQESTLAVPSNRETTKIPDPPMFTDGKEPQFENWLVLMSRKLTGNADHFDTPQLRMAYVASR</sequence>
<dbReference type="OrthoDB" id="4510424at2759"/>
<feature type="region of interest" description="Disordered" evidence="1">
    <location>
        <begin position="42"/>
        <end position="65"/>
    </location>
</feature>
<gene>
    <name evidence="2" type="ORF">EURHEDRAFT_452544</name>
</gene>
<proteinExistence type="predicted"/>